<dbReference type="AlphaFoldDB" id="M4C366"/>
<reference evidence="1" key="2">
    <citation type="submission" date="2015-06" db="UniProtKB">
        <authorList>
            <consortium name="EnsemblProtists"/>
        </authorList>
    </citation>
    <scope>IDENTIFICATION</scope>
    <source>
        <strain evidence="1">Emoy2</strain>
    </source>
</reference>
<evidence type="ECO:0000313" key="1">
    <source>
        <dbReference type="EnsemblProtists" id="HpaP813533"/>
    </source>
</evidence>
<dbReference type="Proteomes" id="UP000011713">
    <property type="component" value="Unassembled WGS sequence"/>
</dbReference>
<reference evidence="2" key="1">
    <citation type="journal article" date="2010" name="Science">
        <title>Signatures of adaptation to obligate biotrophy in the Hyaloperonospora arabidopsidis genome.</title>
        <authorList>
            <person name="Baxter L."/>
            <person name="Tripathy S."/>
            <person name="Ishaque N."/>
            <person name="Boot N."/>
            <person name="Cabral A."/>
            <person name="Kemen E."/>
            <person name="Thines M."/>
            <person name="Ah-Fong A."/>
            <person name="Anderson R."/>
            <person name="Badejoko W."/>
            <person name="Bittner-Eddy P."/>
            <person name="Boore J.L."/>
            <person name="Chibucos M.C."/>
            <person name="Coates M."/>
            <person name="Dehal P."/>
            <person name="Delehaunty K."/>
            <person name="Dong S."/>
            <person name="Downton P."/>
            <person name="Dumas B."/>
            <person name="Fabro G."/>
            <person name="Fronick C."/>
            <person name="Fuerstenberg S.I."/>
            <person name="Fulton L."/>
            <person name="Gaulin E."/>
            <person name="Govers F."/>
            <person name="Hughes L."/>
            <person name="Humphray S."/>
            <person name="Jiang R.H."/>
            <person name="Judelson H."/>
            <person name="Kamoun S."/>
            <person name="Kyung K."/>
            <person name="Meijer H."/>
            <person name="Minx P."/>
            <person name="Morris P."/>
            <person name="Nelson J."/>
            <person name="Phuntumart V."/>
            <person name="Qutob D."/>
            <person name="Rehmany A."/>
            <person name="Rougon-Cardoso A."/>
            <person name="Ryden P."/>
            <person name="Torto-Alalibo T."/>
            <person name="Studholme D."/>
            <person name="Wang Y."/>
            <person name="Win J."/>
            <person name="Wood J."/>
            <person name="Clifton S.W."/>
            <person name="Rogers J."/>
            <person name="Van den Ackerveken G."/>
            <person name="Jones J.D."/>
            <person name="McDowell J.M."/>
            <person name="Beynon J."/>
            <person name="Tyler B.M."/>
        </authorList>
    </citation>
    <scope>NUCLEOTIDE SEQUENCE [LARGE SCALE GENOMIC DNA]</scope>
    <source>
        <strain evidence="2">Emoy2</strain>
    </source>
</reference>
<accession>M4C366</accession>
<name>M4C366_HYAAE</name>
<dbReference type="EnsemblProtists" id="HpaT813533">
    <property type="protein sequence ID" value="HpaP813533"/>
    <property type="gene ID" value="HpaG813533"/>
</dbReference>
<sequence length="56" mass="6104">MTSRGRRSCCSAKNYSLMHLDDVGLVLSYYFCACVPHTGSAEVFTTAHDNALTNTS</sequence>
<keyword evidence="2" id="KW-1185">Reference proteome</keyword>
<protein>
    <submittedName>
        <fullName evidence="1">Uncharacterized protein</fullName>
    </submittedName>
</protein>
<proteinExistence type="predicted"/>
<dbReference type="InParanoid" id="M4C366"/>
<dbReference type="HOGENOM" id="CLU_3018384_0_0_1"/>
<dbReference type="VEuPathDB" id="FungiDB:HpaG813533"/>
<evidence type="ECO:0000313" key="2">
    <source>
        <dbReference type="Proteomes" id="UP000011713"/>
    </source>
</evidence>
<dbReference type="EMBL" id="JH598153">
    <property type="status" value="NOT_ANNOTATED_CDS"/>
    <property type="molecule type" value="Genomic_DNA"/>
</dbReference>
<organism evidence="1 2">
    <name type="scientific">Hyaloperonospora arabidopsidis (strain Emoy2)</name>
    <name type="common">Downy mildew agent</name>
    <name type="synonym">Peronospora arabidopsidis</name>
    <dbReference type="NCBI Taxonomy" id="559515"/>
    <lineage>
        <taxon>Eukaryota</taxon>
        <taxon>Sar</taxon>
        <taxon>Stramenopiles</taxon>
        <taxon>Oomycota</taxon>
        <taxon>Peronosporomycetes</taxon>
        <taxon>Peronosporales</taxon>
        <taxon>Peronosporaceae</taxon>
        <taxon>Hyaloperonospora</taxon>
    </lineage>
</organism>